<evidence type="ECO:0000256" key="1">
    <source>
        <dbReference type="SAM" id="MobiDB-lite"/>
    </source>
</evidence>
<keyword evidence="3" id="KW-1185">Reference proteome</keyword>
<reference evidence="2 3" key="1">
    <citation type="journal article" date="2019" name="Philos. Trans. R. Soc. Lond., B, Biol. Sci.">
        <title>Ant behaviour and brain gene expression of defending hosts depend on the ecological success of the intruding social parasite.</title>
        <authorList>
            <person name="Kaur R."/>
            <person name="Stoldt M."/>
            <person name="Jongepier E."/>
            <person name="Feldmeyer B."/>
            <person name="Menzel F."/>
            <person name="Bornberg-Bauer E."/>
            <person name="Foitzik S."/>
        </authorList>
    </citation>
    <scope>NUCLEOTIDE SEQUENCE [LARGE SCALE GENOMIC DNA]</scope>
    <source>
        <tissue evidence="2">Whole body</tissue>
    </source>
</reference>
<gene>
    <name evidence="2" type="ORF">DBV15_09894</name>
</gene>
<evidence type="ECO:0000313" key="3">
    <source>
        <dbReference type="Proteomes" id="UP000310200"/>
    </source>
</evidence>
<feature type="region of interest" description="Disordered" evidence="1">
    <location>
        <begin position="1"/>
        <end position="33"/>
    </location>
</feature>
<protein>
    <submittedName>
        <fullName evidence="2">Uncharacterized protein</fullName>
    </submittedName>
</protein>
<comment type="caution">
    <text evidence="2">The sequence shown here is derived from an EMBL/GenBank/DDBJ whole genome shotgun (WGS) entry which is preliminary data.</text>
</comment>
<name>A0A4S2K9R7_9HYME</name>
<organism evidence="2 3">
    <name type="scientific">Temnothorax longispinosus</name>
    <dbReference type="NCBI Taxonomy" id="300112"/>
    <lineage>
        <taxon>Eukaryota</taxon>
        <taxon>Metazoa</taxon>
        <taxon>Ecdysozoa</taxon>
        <taxon>Arthropoda</taxon>
        <taxon>Hexapoda</taxon>
        <taxon>Insecta</taxon>
        <taxon>Pterygota</taxon>
        <taxon>Neoptera</taxon>
        <taxon>Endopterygota</taxon>
        <taxon>Hymenoptera</taxon>
        <taxon>Apocrita</taxon>
        <taxon>Aculeata</taxon>
        <taxon>Formicoidea</taxon>
        <taxon>Formicidae</taxon>
        <taxon>Myrmicinae</taxon>
        <taxon>Temnothorax</taxon>
    </lineage>
</organism>
<dbReference type="AlphaFoldDB" id="A0A4S2K9R7"/>
<feature type="compositionally biased region" description="Basic and acidic residues" evidence="1">
    <location>
        <begin position="8"/>
        <end position="17"/>
    </location>
</feature>
<proteinExistence type="predicted"/>
<dbReference type="EMBL" id="QBLH01002956">
    <property type="protein sequence ID" value="TGZ46085.1"/>
    <property type="molecule type" value="Genomic_DNA"/>
</dbReference>
<accession>A0A4S2K9R7</accession>
<dbReference type="Proteomes" id="UP000310200">
    <property type="component" value="Unassembled WGS sequence"/>
</dbReference>
<evidence type="ECO:0000313" key="2">
    <source>
        <dbReference type="EMBL" id="TGZ46085.1"/>
    </source>
</evidence>
<feature type="non-terminal residue" evidence="2">
    <location>
        <position position="1"/>
    </location>
</feature>
<sequence>PSRTSEISLERRQERESGGTSAPRTETRREKSFRPFLRGAAVVRNEPPCRRCRGGCAKGKSPPSPPRYKPPCVGSPYRSISSRALGGFGAGFHTAQRPNYP</sequence>